<evidence type="ECO:0000256" key="2">
    <source>
        <dbReference type="ARBA" id="ARBA00023043"/>
    </source>
</evidence>
<keyword evidence="2 3" id="KW-0040">ANK repeat</keyword>
<dbReference type="InterPro" id="IPR054471">
    <property type="entry name" value="GPIID_WHD"/>
</dbReference>
<feature type="domain" description="Nephrocystin 3-like N-terminal" evidence="5">
    <location>
        <begin position="270"/>
        <end position="439"/>
    </location>
</feature>
<dbReference type="InterPro" id="IPR027417">
    <property type="entry name" value="P-loop_NTPase"/>
</dbReference>
<dbReference type="SUPFAM" id="SSF48403">
    <property type="entry name" value="Ankyrin repeat"/>
    <property type="match status" value="1"/>
</dbReference>
<evidence type="ECO:0000259" key="5">
    <source>
        <dbReference type="Pfam" id="PF24883"/>
    </source>
</evidence>
<dbReference type="Gene3D" id="3.40.50.300">
    <property type="entry name" value="P-loop containing nucleotide triphosphate hydrolases"/>
    <property type="match status" value="1"/>
</dbReference>
<reference evidence="6" key="1">
    <citation type="submission" date="2023-03" db="EMBL/GenBank/DDBJ databases">
        <title>Complete genome of Cladonia borealis.</title>
        <authorList>
            <person name="Park H."/>
        </authorList>
    </citation>
    <scope>NUCLEOTIDE SEQUENCE</scope>
    <source>
        <strain evidence="6">ANT050790</strain>
    </source>
</reference>
<feature type="repeat" description="ANK" evidence="3">
    <location>
        <begin position="845"/>
        <end position="877"/>
    </location>
</feature>
<dbReference type="SUPFAM" id="SSF52540">
    <property type="entry name" value="P-loop containing nucleoside triphosphate hydrolases"/>
    <property type="match status" value="1"/>
</dbReference>
<dbReference type="InterPro" id="IPR056884">
    <property type="entry name" value="NPHP3-like_N"/>
</dbReference>
<dbReference type="SMART" id="SM00248">
    <property type="entry name" value="ANK"/>
    <property type="match status" value="10"/>
</dbReference>
<dbReference type="Pfam" id="PF24883">
    <property type="entry name" value="NPHP3_N"/>
    <property type="match status" value="1"/>
</dbReference>
<dbReference type="Pfam" id="PF12796">
    <property type="entry name" value="Ank_2"/>
    <property type="match status" value="4"/>
</dbReference>
<protein>
    <recommendedName>
        <fullName evidence="8">NACHT domain-containing protein</fullName>
    </recommendedName>
</protein>
<feature type="repeat" description="ANK" evidence="3">
    <location>
        <begin position="783"/>
        <end position="811"/>
    </location>
</feature>
<dbReference type="InterPro" id="IPR036770">
    <property type="entry name" value="Ankyrin_rpt-contain_sf"/>
</dbReference>
<keyword evidence="7" id="KW-1185">Reference proteome</keyword>
<dbReference type="PANTHER" id="PTHR24171">
    <property type="entry name" value="ANKYRIN REPEAT DOMAIN-CONTAINING PROTEIN 39-RELATED"/>
    <property type="match status" value="1"/>
</dbReference>
<evidence type="ECO:0000256" key="3">
    <source>
        <dbReference type="PROSITE-ProRule" id="PRU00023"/>
    </source>
</evidence>
<feature type="repeat" description="ANK" evidence="3">
    <location>
        <begin position="944"/>
        <end position="976"/>
    </location>
</feature>
<evidence type="ECO:0008006" key="8">
    <source>
        <dbReference type="Google" id="ProtNLM"/>
    </source>
</evidence>
<dbReference type="EMBL" id="JAFEKC020000015">
    <property type="protein sequence ID" value="KAK0510346.1"/>
    <property type="molecule type" value="Genomic_DNA"/>
</dbReference>
<evidence type="ECO:0000313" key="7">
    <source>
        <dbReference type="Proteomes" id="UP001166286"/>
    </source>
</evidence>
<dbReference type="InterPro" id="IPR002110">
    <property type="entry name" value="Ankyrin_rpt"/>
</dbReference>
<keyword evidence="1" id="KW-0677">Repeat</keyword>
<feature type="repeat" description="ANK" evidence="3">
    <location>
        <begin position="1039"/>
        <end position="1071"/>
    </location>
</feature>
<dbReference type="AlphaFoldDB" id="A0AA39QXP3"/>
<evidence type="ECO:0000259" key="4">
    <source>
        <dbReference type="Pfam" id="PF22939"/>
    </source>
</evidence>
<sequence length="1257" mass="140727">MLSIFQIAMTKILVRRQRAAHRGKRQLWSEAAKSLRDGTLGVDHSLTGSHVSIEDVHTAIQDKLDECMRKRWRYIRGDGQKVVLWDVLNKIVKWVNKFKEVGDMAIQYDPGHAALPWAAIRFLLQASIGSVKTFGHMLEGVEFGSKIIATYAEVERTCLKGVSKLKTQLADALVKMYAGAFQSYQTSVDPWVERINNAEKDVVNLTRLVQAEDQMDLLAKTRRTVLDIKENMTGSKVPINERRRLVHGWLEAVSTADIFHKARMVRHEKTCNWIFARPEFQEWESRTDDIIKPKILWIRSGPGFGKTVLCSKIIDHMFENDVLLVYFFCVADEETKRQPYSIIRSSIDQLAHTNEDALEIVYEMYEAVKPRTPTPAELWRIFNTLGKAIPCTFVIDGFDECSTINKNGQRHTTDGRSEFLEYLIKNIADTRARVLILSRDNEDMRAQLGTLTRDTTPMLLEYGISADDTKSHELDPGENEKVLRNIVSEMPAEINELYERDLEKVQSLNPAKKARAIAVLRWILFALRPLTVRELAEAIATTIDDSTETYPRDDLPDSWSSGYVDEQYVNSYIRRSCGSLVELRSDVDKKPLALHTVHFTHFSVKEYLLRSDVFNTGQTRLGRICFPDGDKEHDRLARLCLRYLCYDVFGEENGFSDGRKIEGYPFLAYAAKSWYVHALRDKRMPEDIVPWAEKLFDPSNSNWILWSRVFEGDLQLNDQPSSLCSIGSDDFLIRSYKAKGLGELDKQPRPIYYAALLGLTEMVKALQSQGLDCNARGGLYGFPLQAAIHNSHQETVEYLIQQGIDLNQRGGFYGSAICAAAAQGSDKIMDRLLKAGADLTSEAHDGRNCLHFACRQGARATVKLLLEAGADPLKKSRLGKTPLYEGVESGDREIVSLILDAGVSANDTNGKGVPAISTAVSLGFQGIFEELLNRHADINLASPNGRTCLHEAVFKGHTAIIEKLLVNSADVNTQDREGRSPLSFAILRKRFTTTELLISRGANVNTSDDALLSCSLFNAPSLVEYLLQQGASLSASNYNERTPLHFSSKNNSLELTRLFLKHGAIIHAVDGSGYTPLDLAIGGGRANIETATYLVESGALATQGGGHRATETSTNPTLEGQWEGTCTDDRWVKGRVDTTVLTIRFAPTSLSSKYPFWECSGVYNDGRFDALGHLFADNAIRFVKLQGRFGWLYLGVFDAEAMIIRGTWSSSMVPSNGKKFRKGSRDIVVCHSPIPPQLVRDMGVQHSALCSIACCRL</sequence>
<proteinExistence type="predicted"/>
<gene>
    <name evidence="6" type="ORF">JMJ35_006778</name>
</gene>
<dbReference type="Gene3D" id="1.25.40.20">
    <property type="entry name" value="Ankyrin repeat-containing domain"/>
    <property type="match status" value="1"/>
</dbReference>
<feature type="domain" description="GPI inositol-deacylase winged helix" evidence="4">
    <location>
        <begin position="512"/>
        <end position="612"/>
    </location>
</feature>
<evidence type="ECO:0000313" key="6">
    <source>
        <dbReference type="EMBL" id="KAK0510346.1"/>
    </source>
</evidence>
<accession>A0AA39QXP3</accession>
<comment type="caution">
    <text evidence="6">The sequence shown here is derived from an EMBL/GenBank/DDBJ whole genome shotgun (WGS) entry which is preliminary data.</text>
</comment>
<dbReference type="Pfam" id="PF22939">
    <property type="entry name" value="WHD_GPIID"/>
    <property type="match status" value="1"/>
</dbReference>
<feature type="repeat" description="ANK" evidence="3">
    <location>
        <begin position="977"/>
        <end position="1009"/>
    </location>
</feature>
<name>A0AA39QXP3_9LECA</name>
<feature type="repeat" description="ANK" evidence="3">
    <location>
        <begin position="878"/>
        <end position="910"/>
    </location>
</feature>
<organism evidence="6 7">
    <name type="scientific">Cladonia borealis</name>
    <dbReference type="NCBI Taxonomy" id="184061"/>
    <lineage>
        <taxon>Eukaryota</taxon>
        <taxon>Fungi</taxon>
        <taxon>Dikarya</taxon>
        <taxon>Ascomycota</taxon>
        <taxon>Pezizomycotina</taxon>
        <taxon>Lecanoromycetes</taxon>
        <taxon>OSLEUM clade</taxon>
        <taxon>Lecanoromycetidae</taxon>
        <taxon>Lecanorales</taxon>
        <taxon>Lecanorineae</taxon>
        <taxon>Cladoniaceae</taxon>
        <taxon>Cladonia</taxon>
    </lineage>
</organism>
<dbReference type="PROSITE" id="PS50088">
    <property type="entry name" value="ANK_REPEAT"/>
    <property type="match status" value="6"/>
</dbReference>
<dbReference type="PROSITE" id="PS50297">
    <property type="entry name" value="ANK_REP_REGION"/>
    <property type="match status" value="5"/>
</dbReference>
<evidence type="ECO:0000256" key="1">
    <source>
        <dbReference type="ARBA" id="ARBA00022737"/>
    </source>
</evidence>
<dbReference type="Proteomes" id="UP001166286">
    <property type="component" value="Unassembled WGS sequence"/>
</dbReference>